<name>A0ABQ9JNC6_9CUCU</name>
<dbReference type="InterPro" id="IPR036734">
    <property type="entry name" value="Neur_chan_lig-bd_sf"/>
</dbReference>
<dbReference type="Pfam" id="PF02932">
    <property type="entry name" value="Neur_chan_memb"/>
    <property type="match status" value="1"/>
</dbReference>
<accession>A0ABQ9JNC6</accession>
<dbReference type="EMBL" id="JAPWTJ010000342">
    <property type="protein sequence ID" value="KAJ8979391.1"/>
    <property type="molecule type" value="Genomic_DNA"/>
</dbReference>
<evidence type="ECO:0000256" key="1">
    <source>
        <dbReference type="ARBA" id="ARBA00004141"/>
    </source>
</evidence>
<evidence type="ECO:0000256" key="4">
    <source>
        <dbReference type="ARBA" id="ARBA00022475"/>
    </source>
</evidence>
<evidence type="ECO:0000256" key="3">
    <source>
        <dbReference type="ARBA" id="ARBA00022448"/>
    </source>
</evidence>
<keyword evidence="4" id="KW-1003">Cell membrane</keyword>
<evidence type="ECO:0000256" key="5">
    <source>
        <dbReference type="ARBA" id="ARBA00022692"/>
    </source>
</evidence>
<feature type="domain" description="Neurotransmitter-gated ion-channel ligand-binding" evidence="13">
    <location>
        <begin position="120"/>
        <end position="330"/>
    </location>
</feature>
<dbReference type="PROSITE" id="PS00236">
    <property type="entry name" value="NEUROTR_ION_CHANNEL"/>
    <property type="match status" value="1"/>
</dbReference>
<dbReference type="PANTHER" id="PTHR18945">
    <property type="entry name" value="NEUROTRANSMITTER GATED ION CHANNEL"/>
    <property type="match status" value="1"/>
</dbReference>
<dbReference type="SUPFAM" id="SSF63712">
    <property type="entry name" value="Nicotinic receptor ligand binding domain-like"/>
    <property type="match status" value="1"/>
</dbReference>
<proteinExistence type="inferred from homology"/>
<feature type="signal peptide" evidence="11">
    <location>
        <begin position="1"/>
        <end position="32"/>
    </location>
</feature>
<feature type="transmembrane region" description="Helical" evidence="11">
    <location>
        <begin position="361"/>
        <end position="381"/>
    </location>
</feature>
<keyword evidence="5 11" id="KW-0812">Transmembrane</keyword>
<evidence type="ECO:0000256" key="12">
    <source>
        <dbReference type="SAM" id="MobiDB-lite"/>
    </source>
</evidence>
<reference evidence="15" key="1">
    <citation type="journal article" date="2023" name="Insect Mol. Biol.">
        <title>Genome sequencing provides insights into the evolution of gene families encoding plant cell wall-degrading enzymes in longhorned beetles.</title>
        <authorList>
            <person name="Shin N.R."/>
            <person name="Okamura Y."/>
            <person name="Kirsch R."/>
            <person name="Pauchet Y."/>
        </authorList>
    </citation>
    <scope>NUCLEOTIDE SEQUENCE</scope>
    <source>
        <strain evidence="15">MMC_N1</strain>
    </source>
</reference>
<keyword evidence="7 11" id="KW-1133">Transmembrane helix</keyword>
<feature type="chain" id="PRO_5045013391" evidence="11">
    <location>
        <begin position="33"/>
        <end position="561"/>
    </location>
</feature>
<evidence type="ECO:0000313" key="15">
    <source>
        <dbReference type="EMBL" id="KAJ8979391.1"/>
    </source>
</evidence>
<keyword evidence="16" id="KW-1185">Reference proteome</keyword>
<keyword evidence="6 11" id="KW-0732">Signal</keyword>
<dbReference type="InterPro" id="IPR038050">
    <property type="entry name" value="Neuro_actylchol_rec"/>
</dbReference>
<comment type="caution">
    <text evidence="11">Lacks conserved residue(s) required for the propagation of feature annotation.</text>
</comment>
<dbReference type="InterPro" id="IPR006029">
    <property type="entry name" value="Neurotrans-gated_channel_TM"/>
</dbReference>
<organism evidence="15 16">
    <name type="scientific">Molorchus minor</name>
    <dbReference type="NCBI Taxonomy" id="1323400"/>
    <lineage>
        <taxon>Eukaryota</taxon>
        <taxon>Metazoa</taxon>
        <taxon>Ecdysozoa</taxon>
        <taxon>Arthropoda</taxon>
        <taxon>Hexapoda</taxon>
        <taxon>Insecta</taxon>
        <taxon>Pterygota</taxon>
        <taxon>Neoptera</taxon>
        <taxon>Endopterygota</taxon>
        <taxon>Coleoptera</taxon>
        <taxon>Polyphaga</taxon>
        <taxon>Cucujiformia</taxon>
        <taxon>Chrysomeloidea</taxon>
        <taxon>Cerambycidae</taxon>
        <taxon>Lamiinae</taxon>
        <taxon>Monochamini</taxon>
        <taxon>Molorchus</taxon>
    </lineage>
</organism>
<dbReference type="PRINTS" id="PR00253">
    <property type="entry name" value="GABAARECEPTR"/>
</dbReference>
<evidence type="ECO:0000256" key="11">
    <source>
        <dbReference type="RuleBase" id="RU000687"/>
    </source>
</evidence>
<evidence type="ECO:0000256" key="8">
    <source>
        <dbReference type="ARBA" id="ARBA00023065"/>
    </source>
</evidence>
<keyword evidence="10 11" id="KW-0407">Ion channel</keyword>
<dbReference type="InterPro" id="IPR006201">
    <property type="entry name" value="Neur_channel"/>
</dbReference>
<dbReference type="Pfam" id="PF02931">
    <property type="entry name" value="Neur_chan_LBD"/>
    <property type="match status" value="1"/>
</dbReference>
<comment type="similarity">
    <text evidence="11">Belongs to the ligand-gated ion channel (TC 1.A.9) family.</text>
</comment>
<evidence type="ECO:0000259" key="14">
    <source>
        <dbReference type="Pfam" id="PF02932"/>
    </source>
</evidence>
<dbReference type="InterPro" id="IPR018000">
    <property type="entry name" value="Neurotransmitter_ion_chnl_CS"/>
</dbReference>
<keyword evidence="3 11" id="KW-0813">Transport</keyword>
<feature type="transmembrane region" description="Helical" evidence="11">
    <location>
        <begin position="335"/>
        <end position="355"/>
    </location>
</feature>
<feature type="region of interest" description="Disordered" evidence="12">
    <location>
        <begin position="45"/>
        <end position="108"/>
    </location>
</feature>
<evidence type="ECO:0000256" key="7">
    <source>
        <dbReference type="ARBA" id="ARBA00022989"/>
    </source>
</evidence>
<dbReference type="Proteomes" id="UP001162164">
    <property type="component" value="Unassembled WGS sequence"/>
</dbReference>
<comment type="caution">
    <text evidence="15">The sequence shown here is derived from an EMBL/GenBank/DDBJ whole genome shotgun (WGS) entry which is preliminary data.</text>
</comment>
<dbReference type="InterPro" id="IPR006202">
    <property type="entry name" value="Neur_chan_lig-bd"/>
</dbReference>
<evidence type="ECO:0000256" key="6">
    <source>
        <dbReference type="ARBA" id="ARBA00022729"/>
    </source>
</evidence>
<evidence type="ECO:0000313" key="16">
    <source>
        <dbReference type="Proteomes" id="UP001162164"/>
    </source>
</evidence>
<evidence type="ECO:0000256" key="9">
    <source>
        <dbReference type="ARBA" id="ARBA00023136"/>
    </source>
</evidence>
<evidence type="ECO:0000256" key="10">
    <source>
        <dbReference type="ARBA" id="ARBA00023303"/>
    </source>
</evidence>
<feature type="domain" description="Neurotransmitter-gated ion-channel transmembrane" evidence="14">
    <location>
        <begin position="340"/>
        <end position="389"/>
    </location>
</feature>
<protein>
    <submittedName>
        <fullName evidence="15">Uncharacterized protein</fullName>
    </submittedName>
</protein>
<evidence type="ECO:0000256" key="2">
    <source>
        <dbReference type="ARBA" id="ARBA00004236"/>
    </source>
</evidence>
<sequence>MIMQCLLERNKTLSVVVICLVLLAVNCDVSEAASLRVLNAETNSPLVSLPTTQPSSDRVPQLVSDATQPSSVTSTTAAPIKEVLKQNESTTVKPSDPNDEANNCPELSTITGIDDLTQDEFVTKLTDGCRYDRLIKPPTNGPLPVDMQIDMKHIESSEQLQFKSHILVQLHYRDSRLAFSKISPNRANILGEEPLRNKIWVPHLVIYNERESSLMGIDSKDVFVQISPSGDVIYSYRMTTTFYCWMNLQKFPFDYQICQIQWISWAYNTTNLVLHWKKVRPFQVAYNLHLTEFVLEDKWVEEIIAPASFNTGGLAGNATSVVFKFKLRREVGYYIMDYFLPSILLVMTSWVTFWLQVDAAAPRVTLGTATMLSFITLNGGLSKSLPKQAKSGSWPAPLSYFAPWLNLPLSTSSGDEGKEVELKKQNSKHILKGALTPSLARKQLRKAESINSLYKTRSCSSLDGEKYAKNTQANYLTVHSFPSSLNVPTITTQSQDELVDSEESVTTIPVPENSSRPPTPPTWTTMTPQEVAIWIDKKSRVVFPVAFFIFNLFYWSFVYAL</sequence>
<dbReference type="PRINTS" id="PR00252">
    <property type="entry name" value="NRIONCHANNEL"/>
</dbReference>
<comment type="subcellular location">
    <subcellularLocation>
        <location evidence="2">Cell membrane</location>
    </subcellularLocation>
    <subcellularLocation>
        <location evidence="1">Membrane</location>
        <topology evidence="1">Multi-pass membrane protein</topology>
    </subcellularLocation>
</comment>
<dbReference type="InterPro" id="IPR036719">
    <property type="entry name" value="Neuro-gated_channel_TM_sf"/>
</dbReference>
<evidence type="ECO:0000259" key="13">
    <source>
        <dbReference type="Pfam" id="PF02931"/>
    </source>
</evidence>
<keyword evidence="9 11" id="KW-0472">Membrane</keyword>
<gene>
    <name evidence="15" type="ORF">NQ317_015820</name>
</gene>
<dbReference type="Gene3D" id="2.70.170.10">
    <property type="entry name" value="Neurotransmitter-gated ion-channel ligand-binding domain"/>
    <property type="match status" value="1"/>
</dbReference>
<feature type="compositionally biased region" description="Polar residues" evidence="12">
    <location>
        <begin position="45"/>
        <end position="77"/>
    </location>
</feature>
<dbReference type="SUPFAM" id="SSF90112">
    <property type="entry name" value="Neurotransmitter-gated ion-channel transmembrane pore"/>
    <property type="match status" value="1"/>
</dbReference>
<dbReference type="Gene3D" id="1.20.58.390">
    <property type="entry name" value="Neurotransmitter-gated ion-channel transmembrane domain"/>
    <property type="match status" value="1"/>
</dbReference>
<keyword evidence="8 11" id="KW-0406">Ion transport</keyword>
<dbReference type="CDD" id="cd18987">
    <property type="entry name" value="LGIC_ECD_anion"/>
    <property type="match status" value="1"/>
</dbReference>
<feature type="transmembrane region" description="Helical" evidence="11">
    <location>
        <begin position="541"/>
        <end position="560"/>
    </location>
</feature>
<dbReference type="InterPro" id="IPR006028">
    <property type="entry name" value="GABAA/Glycine_rcpt"/>
</dbReference>